<proteinExistence type="predicted"/>
<dbReference type="Proteomes" id="UP001301350">
    <property type="component" value="Unassembled WGS sequence"/>
</dbReference>
<keyword evidence="2" id="KW-0732">Signal</keyword>
<evidence type="ECO:0000256" key="2">
    <source>
        <dbReference type="SAM" id="SignalP"/>
    </source>
</evidence>
<reference evidence="3 4" key="1">
    <citation type="submission" date="2022-07" db="EMBL/GenBank/DDBJ databases">
        <title>Genome-wide signatures of adaptation to extreme environments.</title>
        <authorList>
            <person name="Cho C.H."/>
            <person name="Yoon H.S."/>
        </authorList>
    </citation>
    <scope>NUCLEOTIDE SEQUENCE [LARGE SCALE GENOMIC DNA]</scope>
    <source>
        <strain evidence="3 4">DBV 063 E5</strain>
    </source>
</reference>
<feature type="compositionally biased region" description="Polar residues" evidence="1">
    <location>
        <begin position="128"/>
        <end position="139"/>
    </location>
</feature>
<feature type="compositionally biased region" description="Polar residues" evidence="1">
    <location>
        <begin position="152"/>
        <end position="166"/>
    </location>
</feature>
<evidence type="ECO:0000313" key="4">
    <source>
        <dbReference type="Proteomes" id="UP001301350"/>
    </source>
</evidence>
<evidence type="ECO:0000256" key="1">
    <source>
        <dbReference type="SAM" id="MobiDB-lite"/>
    </source>
</evidence>
<comment type="caution">
    <text evidence="3">The sequence shown here is derived from an EMBL/GenBank/DDBJ whole genome shotgun (WGS) entry which is preliminary data.</text>
</comment>
<feature type="chain" id="PRO_5044024094" evidence="2">
    <location>
        <begin position="21"/>
        <end position="237"/>
    </location>
</feature>
<gene>
    <name evidence="3" type="ORF">CDCA_CDCA08G2542</name>
</gene>
<sequence>MGSVDWRALVVTILRRMAAAVGTAWRRVLWPAVRQMGARMYPWLPPLWRRLYDVWLRRTVHLRRCWRRVAERYGLRQLYTTVAAALGEAWRRLLQWYRQRPWQALLERSTALVQRVHVRFEIEPDAQPPTTLERSNMFESASSDSSRLTSSDEWQPTPAESLSQADESGIARFWQECSSRTVAACAPPSPWPDPTAPSQSTDDDSDSTAHPPSLPRRQKPRKERAVLQLIDFDDASL</sequence>
<name>A0AAV9IW12_CYACA</name>
<feature type="compositionally biased region" description="Low complexity" evidence="1">
    <location>
        <begin position="140"/>
        <end position="151"/>
    </location>
</feature>
<organism evidence="3 4">
    <name type="scientific">Cyanidium caldarium</name>
    <name type="common">Red alga</name>
    <dbReference type="NCBI Taxonomy" id="2771"/>
    <lineage>
        <taxon>Eukaryota</taxon>
        <taxon>Rhodophyta</taxon>
        <taxon>Bangiophyceae</taxon>
        <taxon>Cyanidiales</taxon>
        <taxon>Cyanidiaceae</taxon>
        <taxon>Cyanidium</taxon>
    </lineage>
</organism>
<keyword evidence="4" id="KW-1185">Reference proteome</keyword>
<feature type="region of interest" description="Disordered" evidence="1">
    <location>
        <begin position="127"/>
        <end position="166"/>
    </location>
</feature>
<protein>
    <submittedName>
        <fullName evidence="3">Uncharacterized protein</fullName>
    </submittedName>
</protein>
<feature type="signal peptide" evidence="2">
    <location>
        <begin position="1"/>
        <end position="20"/>
    </location>
</feature>
<evidence type="ECO:0000313" key="3">
    <source>
        <dbReference type="EMBL" id="KAK4536517.1"/>
    </source>
</evidence>
<accession>A0AAV9IW12</accession>
<feature type="region of interest" description="Disordered" evidence="1">
    <location>
        <begin position="184"/>
        <end position="237"/>
    </location>
</feature>
<dbReference type="AlphaFoldDB" id="A0AAV9IW12"/>
<dbReference type="EMBL" id="JANCYW010000008">
    <property type="protein sequence ID" value="KAK4536517.1"/>
    <property type="molecule type" value="Genomic_DNA"/>
</dbReference>